<gene>
    <name evidence="1" type="ORF">HNR07_005005</name>
</gene>
<dbReference type="SUPFAM" id="SSF55298">
    <property type="entry name" value="YjgF-like"/>
    <property type="match status" value="1"/>
</dbReference>
<evidence type="ECO:0000313" key="1">
    <source>
        <dbReference type="EMBL" id="MBB5493868.1"/>
    </source>
</evidence>
<dbReference type="Gene3D" id="3.30.1330.40">
    <property type="entry name" value="RutC-like"/>
    <property type="match status" value="1"/>
</dbReference>
<dbReference type="PANTHER" id="PTHR43857:SF1">
    <property type="entry name" value="YJGH FAMILY PROTEIN"/>
    <property type="match status" value="1"/>
</dbReference>
<dbReference type="AlphaFoldDB" id="A0A840WUP1"/>
<proteinExistence type="predicted"/>
<dbReference type="EMBL" id="JACHDO010000001">
    <property type="protein sequence ID" value="MBB5493868.1"/>
    <property type="molecule type" value="Genomic_DNA"/>
</dbReference>
<dbReference type="Pfam" id="PF01042">
    <property type="entry name" value="Ribonuc_L-PSP"/>
    <property type="match status" value="1"/>
</dbReference>
<dbReference type="CDD" id="cd00448">
    <property type="entry name" value="YjgF_YER057c_UK114_family"/>
    <property type="match status" value="1"/>
</dbReference>
<comment type="caution">
    <text evidence="1">The sequence shown here is derived from an EMBL/GenBank/DDBJ whole genome shotgun (WGS) entry which is preliminary data.</text>
</comment>
<dbReference type="PANTHER" id="PTHR43857">
    <property type="entry name" value="BLR7761 PROTEIN"/>
    <property type="match status" value="1"/>
</dbReference>
<organism evidence="1 2">
    <name type="scientific">Nocardiopsis metallicus</name>
    <dbReference type="NCBI Taxonomy" id="179819"/>
    <lineage>
        <taxon>Bacteria</taxon>
        <taxon>Bacillati</taxon>
        <taxon>Actinomycetota</taxon>
        <taxon>Actinomycetes</taxon>
        <taxon>Streptosporangiales</taxon>
        <taxon>Nocardiopsidaceae</taxon>
        <taxon>Nocardiopsis</taxon>
    </lineage>
</organism>
<name>A0A840WUP1_9ACTN</name>
<accession>A0A840WUP1</accession>
<keyword evidence="2" id="KW-1185">Reference proteome</keyword>
<reference evidence="1 2" key="1">
    <citation type="submission" date="2020-08" db="EMBL/GenBank/DDBJ databases">
        <title>Sequencing the genomes of 1000 actinobacteria strains.</title>
        <authorList>
            <person name="Klenk H.-P."/>
        </authorList>
    </citation>
    <scope>NUCLEOTIDE SEQUENCE [LARGE SCALE GENOMIC DNA]</scope>
    <source>
        <strain evidence="1 2">DSM 44598</strain>
    </source>
</reference>
<evidence type="ECO:0000313" key="2">
    <source>
        <dbReference type="Proteomes" id="UP000579647"/>
    </source>
</evidence>
<sequence>MAIERTAVNPWTWSTELGYNQGERVCGHTRTLYCSGQAAMNAEGEPEHPEDMAAQLTLTLDNLEAVLAEGGLSLANLVRLNVYTTDVDRLFEHYGVLAARLGAAGAAPSTTMLGVTRLAVPSLIVELEGTAVA</sequence>
<protein>
    <submittedName>
        <fullName evidence="1">Enamine deaminase RidA (YjgF/YER057c/UK114 family)</fullName>
    </submittedName>
</protein>
<dbReference type="Proteomes" id="UP000579647">
    <property type="component" value="Unassembled WGS sequence"/>
</dbReference>
<dbReference type="InterPro" id="IPR035959">
    <property type="entry name" value="RutC-like_sf"/>
</dbReference>
<dbReference type="InterPro" id="IPR006175">
    <property type="entry name" value="YjgF/YER057c/UK114"/>
</dbReference>